<comment type="similarity">
    <text evidence="3">Belongs to the glycosyltransferase 2 family. OpgH subfamily.</text>
</comment>
<dbReference type="InterPro" id="IPR050321">
    <property type="entry name" value="Glycosyltr_2/OpgH_subfam"/>
</dbReference>
<evidence type="ECO:0000256" key="7">
    <source>
        <dbReference type="ARBA" id="ARBA00022676"/>
    </source>
</evidence>
<keyword evidence="5" id="KW-1003">Cell membrane</keyword>
<name>C9SD88_VERA1</name>
<dbReference type="NCBIfam" id="NF003962">
    <property type="entry name" value="PRK05454.2-5"/>
    <property type="match status" value="1"/>
</dbReference>
<feature type="transmembrane region" description="Helical" evidence="13">
    <location>
        <begin position="207"/>
        <end position="229"/>
    </location>
</feature>
<keyword evidence="10 13" id="KW-1133">Transmembrane helix</keyword>
<comment type="pathway">
    <text evidence="2">Glycan metabolism; osmoregulated periplasmic glucan (OPG) biosynthesis.</text>
</comment>
<dbReference type="KEGG" id="val:VDBG_03162"/>
<dbReference type="AlphaFoldDB" id="C9SD88"/>
<dbReference type="HOGENOM" id="CLU_498938_0_0_1"/>
<evidence type="ECO:0000256" key="8">
    <source>
        <dbReference type="ARBA" id="ARBA00022679"/>
    </source>
</evidence>
<dbReference type="GeneID" id="9533177"/>
<dbReference type="GO" id="GO:0005886">
    <property type="term" value="C:plasma membrane"/>
    <property type="evidence" value="ECO:0007669"/>
    <property type="project" value="UniProtKB-SubCell"/>
</dbReference>
<dbReference type="InterPro" id="IPR029044">
    <property type="entry name" value="Nucleotide-diphossugar_trans"/>
</dbReference>
<keyword evidence="9 13" id="KW-0812">Transmembrane</keyword>
<evidence type="ECO:0000256" key="5">
    <source>
        <dbReference type="ARBA" id="ARBA00022475"/>
    </source>
</evidence>
<evidence type="ECO:0000313" key="16">
    <source>
        <dbReference type="Proteomes" id="UP000008698"/>
    </source>
</evidence>
<feature type="region of interest" description="Disordered" evidence="12">
    <location>
        <begin position="455"/>
        <end position="480"/>
    </location>
</feature>
<evidence type="ECO:0000256" key="6">
    <source>
        <dbReference type="ARBA" id="ARBA00022519"/>
    </source>
</evidence>
<feature type="transmembrane region" description="Helical" evidence="13">
    <location>
        <begin position="335"/>
        <end position="352"/>
    </location>
</feature>
<dbReference type="OMA" id="HYWQLGE"/>
<keyword evidence="8 15" id="KW-0808">Transferase</keyword>
<keyword evidence="6" id="KW-0997">Cell inner membrane</keyword>
<evidence type="ECO:0000259" key="14">
    <source>
        <dbReference type="Pfam" id="PF13632"/>
    </source>
</evidence>
<feature type="transmembrane region" description="Helical" evidence="13">
    <location>
        <begin position="280"/>
        <end position="307"/>
    </location>
</feature>
<dbReference type="InterPro" id="IPR013785">
    <property type="entry name" value="Aldolase_TIM"/>
</dbReference>
<evidence type="ECO:0000256" key="11">
    <source>
        <dbReference type="ARBA" id="ARBA00023136"/>
    </source>
</evidence>
<dbReference type="InterPro" id="IPR001173">
    <property type="entry name" value="Glyco_trans_2-like"/>
</dbReference>
<evidence type="ECO:0000256" key="9">
    <source>
        <dbReference type="ARBA" id="ARBA00022692"/>
    </source>
</evidence>
<evidence type="ECO:0000256" key="12">
    <source>
        <dbReference type="SAM" id="MobiDB-lite"/>
    </source>
</evidence>
<evidence type="ECO:0000256" key="10">
    <source>
        <dbReference type="ARBA" id="ARBA00022989"/>
    </source>
</evidence>
<evidence type="ECO:0000256" key="13">
    <source>
        <dbReference type="SAM" id="Phobius"/>
    </source>
</evidence>
<dbReference type="OrthoDB" id="3717264at2759"/>
<dbReference type="PANTHER" id="PTHR43867:SF5">
    <property type="entry name" value="GLUCANS BIOSYNTHESIS GLUCOSYLTRANSFERASE H"/>
    <property type="match status" value="1"/>
</dbReference>
<sequence>MCQKPLYRRRMKNSGYKAGNIMDYIVNHGKGDDFFVTLDSDSVMGGDLLVRMVSSMEQYPRLGLLQSQFLTVPAVSAFARLMQFGRRHGLRFRHLGSSWWFGDCGLYWGHNAIIRIKAFHENCMLPVLPNKPPLGGHILSHDVMEAIFMRRAGYEVRMIPLDVHSYETSPPTFLDYLRREHRWCQGSMQYWFMLLDPGIKPVSRYHVYHVISSYIGPAFRLLLALASIAKGVSGGYNDAEFKYNPGPQLLILGISLIPKAVGSFETAGTSFKRCGGHLRWAVSVLLELVIMALIGPAIDLAIMVYLLSMLSGKSTTWDGQNRDRLGLSWRDSLRVLWPQTLLGFSIAGLLSIQDALPRLWFLPFVTSLCLAIPISVLTASPRLSQFTVHLRLFMASEEGSSSQAPMYLNHNKAFTTSFDRVCRGRKSSGDGTVTRYRREDHWTIRPIPEQYYEKRGTYQRRRSGAGDNERGSKLTGKQTTTCNKKTDAWGEGIEYCASFHVEVTKAFVTAVSVDRTAIHLSPPSDFGGMLMENPDLSFRRYPLGQF</sequence>
<dbReference type="Proteomes" id="UP000008698">
    <property type="component" value="Unassembled WGS sequence"/>
</dbReference>
<keyword evidence="11 13" id="KW-0472">Membrane</keyword>
<dbReference type="SUPFAM" id="SSF53448">
    <property type="entry name" value="Nucleotide-diphospho-sugar transferases"/>
    <property type="match status" value="1"/>
</dbReference>
<evidence type="ECO:0000313" key="15">
    <source>
        <dbReference type="EMBL" id="EEY17053.1"/>
    </source>
</evidence>
<keyword evidence="16" id="KW-1185">Reference proteome</keyword>
<dbReference type="Pfam" id="PF13632">
    <property type="entry name" value="Glyco_trans_2_3"/>
    <property type="match status" value="1"/>
</dbReference>
<organism evidence="16">
    <name type="scientific">Verticillium alfalfae (strain VaMs.102 / ATCC MYA-4576 / FGSC 10136)</name>
    <name type="common">Verticillium wilt of alfalfa</name>
    <name type="synonym">Verticillium albo-atrum</name>
    <dbReference type="NCBI Taxonomy" id="526221"/>
    <lineage>
        <taxon>Eukaryota</taxon>
        <taxon>Fungi</taxon>
        <taxon>Dikarya</taxon>
        <taxon>Ascomycota</taxon>
        <taxon>Pezizomycotina</taxon>
        <taxon>Sordariomycetes</taxon>
        <taxon>Hypocreomycetidae</taxon>
        <taxon>Glomerellales</taxon>
        <taxon>Plectosphaerellaceae</taxon>
        <taxon>Verticillium</taxon>
    </lineage>
</organism>
<dbReference type="EMBL" id="DS985216">
    <property type="protein sequence ID" value="EEY17053.1"/>
    <property type="molecule type" value="Genomic_DNA"/>
</dbReference>
<accession>C9SD88</accession>
<dbReference type="RefSeq" id="XP_003007023.1">
    <property type="nucleotide sequence ID" value="XM_003006977.1"/>
</dbReference>
<feature type="domain" description="Glycosyltransferase 2-like" evidence="14">
    <location>
        <begin position="35"/>
        <end position="217"/>
    </location>
</feature>
<dbReference type="SUPFAM" id="SSF51395">
    <property type="entry name" value="FMN-linked oxidoreductases"/>
    <property type="match status" value="1"/>
</dbReference>
<feature type="transmembrane region" description="Helical" evidence="13">
    <location>
        <begin position="249"/>
        <end position="268"/>
    </location>
</feature>
<dbReference type="PANTHER" id="PTHR43867">
    <property type="entry name" value="CELLULOSE SYNTHASE CATALYTIC SUBUNIT A [UDP-FORMING]"/>
    <property type="match status" value="1"/>
</dbReference>
<dbReference type="eggNOG" id="ENOG502T3YS">
    <property type="taxonomic scope" value="Eukaryota"/>
</dbReference>
<feature type="transmembrane region" description="Helical" evidence="13">
    <location>
        <begin position="359"/>
        <end position="379"/>
    </location>
</feature>
<evidence type="ECO:0000256" key="4">
    <source>
        <dbReference type="ARBA" id="ARBA00020585"/>
    </source>
</evidence>
<dbReference type="Gene3D" id="3.20.20.70">
    <property type="entry name" value="Aldolase class I"/>
    <property type="match status" value="1"/>
</dbReference>
<comment type="subcellular location">
    <subcellularLocation>
        <location evidence="1">Cell inner membrane</location>
        <topology evidence="1">Multi-pass membrane protein</topology>
    </subcellularLocation>
</comment>
<dbReference type="GO" id="GO:0016758">
    <property type="term" value="F:hexosyltransferase activity"/>
    <property type="evidence" value="ECO:0007669"/>
    <property type="project" value="TreeGrafter"/>
</dbReference>
<evidence type="ECO:0000256" key="2">
    <source>
        <dbReference type="ARBA" id="ARBA00005001"/>
    </source>
</evidence>
<reference evidence="16" key="1">
    <citation type="journal article" date="2011" name="PLoS Pathog.">
        <title>Comparative genomics yields insights into niche adaptation of plant vascular wilt pathogens.</title>
        <authorList>
            <person name="Klosterman S.J."/>
            <person name="Subbarao K.V."/>
            <person name="Kang S."/>
            <person name="Veronese P."/>
            <person name="Gold S.E."/>
            <person name="Thomma B.P.H.J."/>
            <person name="Chen Z."/>
            <person name="Henrissat B."/>
            <person name="Lee Y.-H."/>
            <person name="Park J."/>
            <person name="Garcia-Pedrajas M.D."/>
            <person name="Barbara D.J."/>
            <person name="Anchieta A."/>
            <person name="de Jonge R."/>
            <person name="Santhanam P."/>
            <person name="Maruthachalam K."/>
            <person name="Atallah Z."/>
            <person name="Amyotte S.G."/>
            <person name="Paz Z."/>
            <person name="Inderbitzin P."/>
            <person name="Hayes R.J."/>
            <person name="Heiman D.I."/>
            <person name="Young S."/>
            <person name="Zeng Q."/>
            <person name="Engels R."/>
            <person name="Galagan J."/>
            <person name="Cuomo C.A."/>
            <person name="Dobinson K.F."/>
            <person name="Ma L.-J."/>
        </authorList>
    </citation>
    <scope>NUCLEOTIDE SEQUENCE [LARGE SCALE GENOMIC DNA]</scope>
    <source>
        <strain evidence="16">VaMs.102 / ATCC MYA-4576 / FGSC 10136</strain>
    </source>
</reference>
<evidence type="ECO:0000256" key="3">
    <source>
        <dbReference type="ARBA" id="ARBA00009337"/>
    </source>
</evidence>
<dbReference type="Gene3D" id="3.90.550.10">
    <property type="entry name" value="Spore Coat Polysaccharide Biosynthesis Protein SpsA, Chain A"/>
    <property type="match status" value="1"/>
</dbReference>
<keyword evidence="7" id="KW-0328">Glycosyltransferase</keyword>
<proteinExistence type="inferred from homology"/>
<gene>
    <name evidence="15" type="ORF">VDBG_03162</name>
</gene>
<evidence type="ECO:0000256" key="1">
    <source>
        <dbReference type="ARBA" id="ARBA00004429"/>
    </source>
</evidence>
<protein>
    <recommendedName>
        <fullName evidence="4">Glucans biosynthesis glucosyltransferase H</fullName>
    </recommendedName>
</protein>